<gene>
    <name evidence="3" type="ORF">SO802_018723</name>
</gene>
<sequence>MGIVLAWRALFLKYFIFHIRSGKDLRKKRLSYKEIRKEKEAASPRKTKHFDLKTSVQSSNRSSSVLGSSSVLLSNRSSALHRQSDRVLLGSSSVLSSDRSSFLRRQSDRVHRRSQSDFRQIVLLFFVVSQIGFCVVRSFLFFRYQNQVLET</sequence>
<evidence type="ECO:0008006" key="5">
    <source>
        <dbReference type="Google" id="ProtNLM"/>
    </source>
</evidence>
<keyword evidence="2" id="KW-1133">Transmembrane helix</keyword>
<keyword evidence="2" id="KW-0812">Transmembrane</keyword>
<feature type="region of interest" description="Disordered" evidence="1">
    <location>
        <begin position="36"/>
        <end position="68"/>
    </location>
</feature>
<dbReference type="EMBL" id="JAZDWU010000006">
    <property type="protein sequence ID" value="KAK9999120.1"/>
    <property type="molecule type" value="Genomic_DNA"/>
</dbReference>
<dbReference type="Proteomes" id="UP001459277">
    <property type="component" value="Unassembled WGS sequence"/>
</dbReference>
<name>A0AAW2CRC3_9ROSI</name>
<evidence type="ECO:0000313" key="4">
    <source>
        <dbReference type="Proteomes" id="UP001459277"/>
    </source>
</evidence>
<feature type="compositionally biased region" description="Low complexity" evidence="1">
    <location>
        <begin position="55"/>
        <end position="68"/>
    </location>
</feature>
<keyword evidence="4" id="KW-1185">Reference proteome</keyword>
<reference evidence="3 4" key="1">
    <citation type="submission" date="2024-01" db="EMBL/GenBank/DDBJ databases">
        <title>A telomere-to-telomere, gap-free genome of sweet tea (Lithocarpus litseifolius).</title>
        <authorList>
            <person name="Zhou J."/>
        </authorList>
    </citation>
    <scope>NUCLEOTIDE SEQUENCE [LARGE SCALE GENOMIC DNA]</scope>
    <source>
        <strain evidence="3">Zhou-2022a</strain>
        <tissue evidence="3">Leaf</tissue>
    </source>
</reference>
<comment type="caution">
    <text evidence="3">The sequence shown here is derived from an EMBL/GenBank/DDBJ whole genome shotgun (WGS) entry which is preliminary data.</text>
</comment>
<accession>A0AAW2CRC3</accession>
<feature type="transmembrane region" description="Helical" evidence="2">
    <location>
        <begin position="121"/>
        <end position="142"/>
    </location>
</feature>
<evidence type="ECO:0000256" key="1">
    <source>
        <dbReference type="SAM" id="MobiDB-lite"/>
    </source>
</evidence>
<evidence type="ECO:0000313" key="3">
    <source>
        <dbReference type="EMBL" id="KAK9999120.1"/>
    </source>
</evidence>
<keyword evidence="2" id="KW-0472">Membrane</keyword>
<organism evidence="3 4">
    <name type="scientific">Lithocarpus litseifolius</name>
    <dbReference type="NCBI Taxonomy" id="425828"/>
    <lineage>
        <taxon>Eukaryota</taxon>
        <taxon>Viridiplantae</taxon>
        <taxon>Streptophyta</taxon>
        <taxon>Embryophyta</taxon>
        <taxon>Tracheophyta</taxon>
        <taxon>Spermatophyta</taxon>
        <taxon>Magnoliopsida</taxon>
        <taxon>eudicotyledons</taxon>
        <taxon>Gunneridae</taxon>
        <taxon>Pentapetalae</taxon>
        <taxon>rosids</taxon>
        <taxon>fabids</taxon>
        <taxon>Fagales</taxon>
        <taxon>Fagaceae</taxon>
        <taxon>Lithocarpus</taxon>
    </lineage>
</organism>
<evidence type="ECO:0000256" key="2">
    <source>
        <dbReference type="SAM" id="Phobius"/>
    </source>
</evidence>
<proteinExistence type="predicted"/>
<dbReference type="AlphaFoldDB" id="A0AAW2CRC3"/>
<protein>
    <recommendedName>
        <fullName evidence="5">Transmembrane protein</fullName>
    </recommendedName>
</protein>